<gene>
    <name evidence="1" type="ORF">PIB30_039048</name>
</gene>
<keyword evidence="2" id="KW-1185">Reference proteome</keyword>
<protein>
    <submittedName>
        <fullName evidence="1">Uncharacterized protein</fullName>
    </submittedName>
</protein>
<accession>A0ABU6SFT3</accession>
<reference evidence="1 2" key="1">
    <citation type="journal article" date="2023" name="Plants (Basel)">
        <title>Bridging the Gap: Combining Genomics and Transcriptomics Approaches to Understand Stylosanthes scabra, an Orphan Legume from the Brazilian Caatinga.</title>
        <authorList>
            <person name="Ferreira-Neto J.R.C."/>
            <person name="da Silva M.D."/>
            <person name="Binneck E."/>
            <person name="de Melo N.F."/>
            <person name="da Silva R.H."/>
            <person name="de Melo A.L.T.M."/>
            <person name="Pandolfi V."/>
            <person name="Bustamante F.O."/>
            <person name="Brasileiro-Vidal A.C."/>
            <person name="Benko-Iseppon A.M."/>
        </authorList>
    </citation>
    <scope>NUCLEOTIDE SEQUENCE [LARGE SCALE GENOMIC DNA]</scope>
    <source>
        <tissue evidence="1">Leaves</tissue>
    </source>
</reference>
<dbReference type="EMBL" id="JASCZI010060619">
    <property type="protein sequence ID" value="MED6134663.1"/>
    <property type="molecule type" value="Genomic_DNA"/>
</dbReference>
<comment type="caution">
    <text evidence="1">The sequence shown here is derived from an EMBL/GenBank/DDBJ whole genome shotgun (WGS) entry which is preliminary data.</text>
</comment>
<evidence type="ECO:0000313" key="1">
    <source>
        <dbReference type="EMBL" id="MED6134663.1"/>
    </source>
</evidence>
<sequence length="110" mass="12123">MIDWKVAFSSKFDTSQCLCQILQWGYQITFCSANCYHVDIHAYGVGMLDGCCKSFGLYSESAAIEEKHESSVFAAPLFLLYLGKVTLPATTASYMLTCTVIVSVLLQSVI</sequence>
<proteinExistence type="predicted"/>
<name>A0ABU6SFT3_9FABA</name>
<evidence type="ECO:0000313" key="2">
    <source>
        <dbReference type="Proteomes" id="UP001341840"/>
    </source>
</evidence>
<organism evidence="1 2">
    <name type="scientific">Stylosanthes scabra</name>
    <dbReference type="NCBI Taxonomy" id="79078"/>
    <lineage>
        <taxon>Eukaryota</taxon>
        <taxon>Viridiplantae</taxon>
        <taxon>Streptophyta</taxon>
        <taxon>Embryophyta</taxon>
        <taxon>Tracheophyta</taxon>
        <taxon>Spermatophyta</taxon>
        <taxon>Magnoliopsida</taxon>
        <taxon>eudicotyledons</taxon>
        <taxon>Gunneridae</taxon>
        <taxon>Pentapetalae</taxon>
        <taxon>rosids</taxon>
        <taxon>fabids</taxon>
        <taxon>Fabales</taxon>
        <taxon>Fabaceae</taxon>
        <taxon>Papilionoideae</taxon>
        <taxon>50 kb inversion clade</taxon>
        <taxon>dalbergioids sensu lato</taxon>
        <taxon>Dalbergieae</taxon>
        <taxon>Pterocarpus clade</taxon>
        <taxon>Stylosanthes</taxon>
    </lineage>
</organism>
<dbReference type="Proteomes" id="UP001341840">
    <property type="component" value="Unassembled WGS sequence"/>
</dbReference>